<dbReference type="InterPro" id="IPR033749">
    <property type="entry name" value="Polyprenyl_synt_CS"/>
</dbReference>
<dbReference type="SFLD" id="SFLDS00005">
    <property type="entry name" value="Isoprenoid_Synthase_Type_I"/>
    <property type="match status" value="1"/>
</dbReference>
<dbReference type="PROSITE" id="PS00444">
    <property type="entry name" value="POLYPRENYL_SYNTHASE_2"/>
    <property type="match status" value="1"/>
</dbReference>
<dbReference type="PATRIC" id="fig|1007676.4.peg.721"/>
<comment type="cofactor">
    <cofactor evidence="1">
        <name>Mg(2+)</name>
        <dbReference type="ChEBI" id="CHEBI:18420"/>
    </cofactor>
</comment>
<evidence type="ECO:0000256" key="11">
    <source>
        <dbReference type="ARBA" id="ARBA00049399"/>
    </source>
</evidence>
<dbReference type="PANTHER" id="PTHR43281">
    <property type="entry name" value="FARNESYL DIPHOSPHATE SYNTHASE"/>
    <property type="match status" value="1"/>
</dbReference>
<dbReference type="SUPFAM" id="SSF48576">
    <property type="entry name" value="Terpenoid synthases"/>
    <property type="match status" value="1"/>
</dbReference>
<sequence>MDIKSFTEFHEKLLPEFNEFLTEKITKEIKQPILRDSILYSLDSGGKRVRPMLMLATAYSSGVKYDDLPKYFDIAGAIELIHTYSLIHDDLPEMDNDDYRRGELTNHKKFGTGPAVLAGDGLLTQAFYWIAKSELDTSKRMAAVRILAHNAGPMGMVAGQMTDITKEDRKLTEEELTQLHKQKTADLISAAITIGASSADHRISKELVMYAEKVGLAFQLKDDLDDADDGEDAHKNTFPNLIGKEATEEKLRNLVKDALNAVLKENKFDKNLLVSFLDYFRK</sequence>
<dbReference type="EMBL" id="CP012034">
    <property type="protein sequence ID" value="AKP66719.1"/>
    <property type="molecule type" value="Genomic_DNA"/>
</dbReference>
<dbReference type="CDD" id="cd00685">
    <property type="entry name" value="Trans_IPPS_HT"/>
    <property type="match status" value="1"/>
</dbReference>
<keyword evidence="5 12" id="KW-0808">Transferase</keyword>
<dbReference type="Proteomes" id="UP000036106">
    <property type="component" value="Chromosome"/>
</dbReference>
<comment type="catalytic activity">
    <reaction evidence="11">
        <text>isopentenyl diphosphate + (2E)-geranyl diphosphate = (2E,6E)-farnesyl diphosphate + diphosphate</text>
        <dbReference type="Rhea" id="RHEA:19361"/>
        <dbReference type="ChEBI" id="CHEBI:33019"/>
        <dbReference type="ChEBI" id="CHEBI:58057"/>
        <dbReference type="ChEBI" id="CHEBI:128769"/>
        <dbReference type="ChEBI" id="CHEBI:175763"/>
        <dbReference type="EC" id="2.5.1.10"/>
    </reaction>
</comment>
<evidence type="ECO:0000313" key="13">
    <source>
        <dbReference type="EMBL" id="AKP66719.1"/>
    </source>
</evidence>
<accession>A0A0H4QEB5</accession>
<dbReference type="KEGG" id="lgn:ABM34_03495"/>
<keyword evidence="8" id="KW-0414">Isoprene biosynthesis</keyword>
<dbReference type="AlphaFoldDB" id="A0A0H4QEB5"/>
<dbReference type="Pfam" id="PF00348">
    <property type="entry name" value="polyprenyl_synt"/>
    <property type="match status" value="1"/>
</dbReference>
<dbReference type="InterPro" id="IPR000092">
    <property type="entry name" value="Polyprenyl_synt"/>
</dbReference>
<evidence type="ECO:0000256" key="2">
    <source>
        <dbReference type="ARBA" id="ARBA00006706"/>
    </source>
</evidence>
<dbReference type="RefSeq" id="WP_048703431.1">
    <property type="nucleotide sequence ID" value="NZ_CP012034.1"/>
</dbReference>
<dbReference type="PROSITE" id="PS00723">
    <property type="entry name" value="POLYPRENYL_SYNTHASE_1"/>
    <property type="match status" value="1"/>
</dbReference>
<evidence type="ECO:0000256" key="6">
    <source>
        <dbReference type="ARBA" id="ARBA00022723"/>
    </source>
</evidence>
<evidence type="ECO:0000313" key="14">
    <source>
        <dbReference type="Proteomes" id="UP000036106"/>
    </source>
</evidence>
<keyword evidence="14" id="KW-1185">Reference proteome</keyword>
<keyword evidence="6" id="KW-0479">Metal-binding</keyword>
<dbReference type="Gene3D" id="1.10.600.10">
    <property type="entry name" value="Farnesyl Diphosphate Synthase"/>
    <property type="match status" value="1"/>
</dbReference>
<name>A0A0H4QEB5_9LACO</name>
<evidence type="ECO:0000256" key="3">
    <source>
        <dbReference type="ARBA" id="ARBA00012439"/>
    </source>
</evidence>
<protein>
    <recommendedName>
        <fullName evidence="4">Farnesyl diphosphate synthase</fullName>
        <ecNumber evidence="3">2.5.1.10</ecNumber>
    </recommendedName>
    <alternativeName>
        <fullName evidence="10">(2E,6E)-farnesyl diphosphate synthase</fullName>
    </alternativeName>
    <alternativeName>
        <fullName evidence="9">Geranyltranstransferase</fullName>
    </alternativeName>
</protein>
<evidence type="ECO:0000256" key="10">
    <source>
        <dbReference type="ARBA" id="ARBA00032873"/>
    </source>
</evidence>
<dbReference type="GO" id="GO:0004337">
    <property type="term" value="F:(2E,6E)-farnesyl diphosphate synthase activity"/>
    <property type="evidence" value="ECO:0007669"/>
    <property type="project" value="UniProtKB-EC"/>
</dbReference>
<proteinExistence type="inferred from homology"/>
<comment type="similarity">
    <text evidence="2 12">Belongs to the FPP/GGPP synthase family.</text>
</comment>
<evidence type="ECO:0000256" key="1">
    <source>
        <dbReference type="ARBA" id="ARBA00001946"/>
    </source>
</evidence>
<dbReference type="EC" id="2.5.1.10" evidence="3"/>
<dbReference type="InterPro" id="IPR008949">
    <property type="entry name" value="Isoprenoid_synthase_dom_sf"/>
</dbReference>
<dbReference type="OrthoDB" id="9805316at2"/>
<evidence type="ECO:0000256" key="7">
    <source>
        <dbReference type="ARBA" id="ARBA00022842"/>
    </source>
</evidence>
<dbReference type="GO" id="GO:0046872">
    <property type="term" value="F:metal ion binding"/>
    <property type="evidence" value="ECO:0007669"/>
    <property type="project" value="UniProtKB-KW"/>
</dbReference>
<dbReference type="STRING" id="1007676.ABM34_03495"/>
<evidence type="ECO:0000256" key="12">
    <source>
        <dbReference type="RuleBase" id="RU004466"/>
    </source>
</evidence>
<evidence type="ECO:0000256" key="9">
    <source>
        <dbReference type="ARBA" id="ARBA00032380"/>
    </source>
</evidence>
<evidence type="ECO:0000256" key="4">
    <source>
        <dbReference type="ARBA" id="ARBA00015100"/>
    </source>
</evidence>
<reference evidence="14" key="1">
    <citation type="submission" date="2015-07" db="EMBL/GenBank/DDBJ databases">
        <title>Lactobacillus ginsenosidimutans/EMML 3141/ whole genome sequencing.</title>
        <authorList>
            <person name="Kim M.K."/>
            <person name="Im W.-T."/>
            <person name="Srinivasan S."/>
            <person name="Lee J.-J."/>
        </authorList>
    </citation>
    <scope>NUCLEOTIDE SEQUENCE [LARGE SCALE GENOMIC DNA]</scope>
    <source>
        <strain evidence="14">EMML 3041</strain>
    </source>
</reference>
<evidence type="ECO:0000256" key="5">
    <source>
        <dbReference type="ARBA" id="ARBA00022679"/>
    </source>
</evidence>
<dbReference type="SFLD" id="SFLDG01017">
    <property type="entry name" value="Polyprenyl_Transferase_Like"/>
    <property type="match status" value="1"/>
</dbReference>
<dbReference type="FunFam" id="1.10.600.10:FF:000001">
    <property type="entry name" value="Geranylgeranyl diphosphate synthase"/>
    <property type="match status" value="1"/>
</dbReference>
<keyword evidence="7" id="KW-0460">Magnesium</keyword>
<gene>
    <name evidence="13" type="ORF">ABM34_03495</name>
</gene>
<organism evidence="13 14">
    <name type="scientific">Companilactobacillus ginsenosidimutans</name>
    <dbReference type="NCBI Taxonomy" id="1007676"/>
    <lineage>
        <taxon>Bacteria</taxon>
        <taxon>Bacillati</taxon>
        <taxon>Bacillota</taxon>
        <taxon>Bacilli</taxon>
        <taxon>Lactobacillales</taxon>
        <taxon>Lactobacillaceae</taxon>
        <taxon>Companilactobacillus</taxon>
    </lineage>
</organism>
<evidence type="ECO:0000256" key="8">
    <source>
        <dbReference type="ARBA" id="ARBA00023229"/>
    </source>
</evidence>
<dbReference type="PANTHER" id="PTHR43281:SF1">
    <property type="entry name" value="FARNESYL DIPHOSPHATE SYNTHASE"/>
    <property type="match status" value="1"/>
</dbReference>
<dbReference type="GO" id="GO:0016114">
    <property type="term" value="P:terpenoid biosynthetic process"/>
    <property type="evidence" value="ECO:0007669"/>
    <property type="project" value="UniProtKB-ARBA"/>
</dbReference>